<dbReference type="InterPro" id="IPR013976">
    <property type="entry name" value="HDOD"/>
</dbReference>
<gene>
    <name evidence="3" type="ORF">FDQ92_10160</name>
</gene>
<keyword evidence="4" id="KW-1185">Reference proteome</keyword>
<evidence type="ECO:0000313" key="4">
    <source>
        <dbReference type="Proteomes" id="UP000298602"/>
    </source>
</evidence>
<dbReference type="CDD" id="cd00077">
    <property type="entry name" value="HDc"/>
    <property type="match status" value="1"/>
</dbReference>
<dbReference type="AlphaFoldDB" id="A0A4P8L436"/>
<dbReference type="KEGG" id="dax:FDQ92_10160"/>
<dbReference type="InterPro" id="IPR003607">
    <property type="entry name" value="HD/PDEase_dom"/>
</dbReference>
<proteinExistence type="predicted"/>
<reference evidence="3 4" key="2">
    <citation type="submission" date="2019-05" db="EMBL/GenBank/DDBJ databases">
        <authorList>
            <person name="Suflita J.M."/>
            <person name="Marks C.R."/>
        </authorList>
    </citation>
    <scope>NUCLEOTIDE SEQUENCE [LARGE SCALE GENOMIC DNA]</scope>
    <source>
        <strain evidence="3 4">ALDC</strain>
    </source>
</reference>
<dbReference type="SUPFAM" id="SSF109604">
    <property type="entry name" value="HD-domain/PDEase-like"/>
    <property type="match status" value="1"/>
</dbReference>
<dbReference type="PANTHER" id="PTHR33525:SF3">
    <property type="entry name" value="RIBONUCLEASE Y"/>
    <property type="match status" value="1"/>
</dbReference>
<organism evidence="3 4">
    <name type="scientific">Desulfoglaeba alkanexedens ALDC</name>
    <dbReference type="NCBI Taxonomy" id="980445"/>
    <lineage>
        <taxon>Bacteria</taxon>
        <taxon>Pseudomonadati</taxon>
        <taxon>Thermodesulfobacteriota</taxon>
        <taxon>Syntrophobacteria</taxon>
        <taxon>Syntrophobacterales</taxon>
        <taxon>Syntrophobacteraceae</taxon>
        <taxon>Desulfoglaeba</taxon>
    </lineage>
</organism>
<dbReference type="InterPro" id="IPR006675">
    <property type="entry name" value="HDIG_dom"/>
</dbReference>
<sequence>MRFLKRSGGKAPEGFMCLEGTRAMRNRWLRRTVMSSSQMAVPLDEIMHSAEHLPPFPNVVQKVMPLLKRMAPVEEIEAVIRFDPAIAARVIALSRSPFYARRASVHSLRDAIISLGQRQLVQVILAACAARFQTDDMESYDLRAGELWEHAVATAIMADRLAEELRHEERLTLYTAGLLHDIGKTILNHRMKDYFDAIFSAVRQERMHFLEAERRVLGIDHQELGAVICRRWRFPERVVAGIGYHHRPSDAGRHRDVASILYAANRMVCAMGIGAGVDGFLNPNEDKVFDALRISGRMIDRLMAEVFAILDETRQFLAS</sequence>
<dbReference type="Proteomes" id="UP000298602">
    <property type="component" value="Chromosome"/>
</dbReference>
<dbReference type="PROSITE" id="PS51831">
    <property type="entry name" value="HD"/>
    <property type="match status" value="1"/>
</dbReference>
<dbReference type="SMART" id="SM00471">
    <property type="entry name" value="HDc"/>
    <property type="match status" value="1"/>
</dbReference>
<dbReference type="Pfam" id="PF08668">
    <property type="entry name" value="HDOD"/>
    <property type="match status" value="1"/>
</dbReference>
<dbReference type="InterPro" id="IPR006674">
    <property type="entry name" value="HD_domain"/>
</dbReference>
<evidence type="ECO:0000259" key="1">
    <source>
        <dbReference type="PROSITE" id="PS51831"/>
    </source>
</evidence>
<dbReference type="PANTHER" id="PTHR33525">
    <property type="match status" value="1"/>
</dbReference>
<dbReference type="InterPro" id="IPR052340">
    <property type="entry name" value="RNase_Y/CdgJ"/>
</dbReference>
<evidence type="ECO:0000259" key="2">
    <source>
        <dbReference type="PROSITE" id="PS51833"/>
    </source>
</evidence>
<dbReference type="Gene3D" id="1.10.3210.10">
    <property type="entry name" value="Hypothetical protein af1432"/>
    <property type="match status" value="1"/>
</dbReference>
<dbReference type="NCBIfam" id="TIGR00277">
    <property type="entry name" value="HDIG"/>
    <property type="match status" value="1"/>
</dbReference>
<accession>A0A4P8L436</accession>
<protein>
    <submittedName>
        <fullName evidence="3">HDOD domain-containing protein</fullName>
    </submittedName>
</protein>
<dbReference type="OrthoDB" id="9803649at2"/>
<evidence type="ECO:0000313" key="3">
    <source>
        <dbReference type="EMBL" id="QCQ22493.1"/>
    </source>
</evidence>
<feature type="domain" description="HD" evidence="1">
    <location>
        <begin position="147"/>
        <end position="270"/>
    </location>
</feature>
<dbReference type="PROSITE" id="PS51833">
    <property type="entry name" value="HDOD"/>
    <property type="match status" value="1"/>
</dbReference>
<feature type="domain" description="HDOD" evidence="2">
    <location>
        <begin position="53"/>
        <end position="248"/>
    </location>
</feature>
<name>A0A4P8L436_9BACT</name>
<reference evidence="3 4" key="1">
    <citation type="submission" date="2019-05" db="EMBL/GenBank/DDBJ databases">
        <title>The Complete Genome Sequence of the n-alkane-degrading Desulfoglaeba alkanexedens ALDC reveals multiple alkylsuccinate synthase gene clusters.</title>
        <authorList>
            <person name="Callaghan A.V."/>
            <person name="Davidova I.A."/>
            <person name="Duncan K.E."/>
            <person name="Morris B."/>
            <person name="McInerney M.J."/>
        </authorList>
    </citation>
    <scope>NUCLEOTIDE SEQUENCE [LARGE SCALE GENOMIC DNA]</scope>
    <source>
        <strain evidence="3 4">ALDC</strain>
    </source>
</reference>
<dbReference type="EMBL" id="CP040098">
    <property type="protein sequence ID" value="QCQ22493.1"/>
    <property type="molecule type" value="Genomic_DNA"/>
</dbReference>